<name>A0ABS4ZCV6_9ACTN</name>
<feature type="transmembrane region" description="Helical" evidence="5">
    <location>
        <begin position="268"/>
        <end position="284"/>
    </location>
</feature>
<feature type="transmembrane region" description="Helical" evidence="5">
    <location>
        <begin position="38"/>
        <end position="58"/>
    </location>
</feature>
<feature type="transmembrane region" description="Helical" evidence="5">
    <location>
        <begin position="239"/>
        <end position="256"/>
    </location>
</feature>
<feature type="transmembrane region" description="Helical" evidence="5">
    <location>
        <begin position="427"/>
        <end position="444"/>
    </location>
</feature>
<dbReference type="InterPro" id="IPR051533">
    <property type="entry name" value="WaaL-like"/>
</dbReference>
<dbReference type="Pfam" id="PF04932">
    <property type="entry name" value="Wzy_C"/>
    <property type="match status" value="1"/>
</dbReference>
<dbReference type="InterPro" id="IPR007016">
    <property type="entry name" value="O-antigen_ligase-rel_domated"/>
</dbReference>
<proteinExistence type="predicted"/>
<keyword evidence="4 5" id="KW-0472">Membrane</keyword>
<comment type="caution">
    <text evidence="7">The sequence shown here is derived from an EMBL/GenBank/DDBJ whole genome shotgun (WGS) entry which is preliminary data.</text>
</comment>
<feature type="transmembrane region" description="Helical" evidence="5">
    <location>
        <begin position="314"/>
        <end position="339"/>
    </location>
</feature>
<feature type="transmembrane region" description="Helical" evidence="5">
    <location>
        <begin position="100"/>
        <end position="122"/>
    </location>
</feature>
<dbReference type="RefSeq" id="WP_210058141.1">
    <property type="nucleotide sequence ID" value="NZ_BAAAMH010000001.1"/>
</dbReference>
<keyword evidence="3 5" id="KW-1133">Transmembrane helix</keyword>
<evidence type="ECO:0000256" key="1">
    <source>
        <dbReference type="ARBA" id="ARBA00004141"/>
    </source>
</evidence>
<dbReference type="EMBL" id="JAGIOB010000001">
    <property type="protein sequence ID" value="MBP2418565.1"/>
    <property type="molecule type" value="Genomic_DNA"/>
</dbReference>
<keyword evidence="2 5" id="KW-0812">Transmembrane</keyword>
<keyword evidence="8" id="KW-1185">Reference proteome</keyword>
<feature type="transmembrane region" description="Helical" evidence="5">
    <location>
        <begin position="394"/>
        <end position="415"/>
    </location>
</feature>
<dbReference type="PANTHER" id="PTHR37422:SF13">
    <property type="entry name" value="LIPOPOLYSACCHARIDE BIOSYNTHESIS PROTEIN PA4999-RELATED"/>
    <property type="match status" value="1"/>
</dbReference>
<comment type="subcellular location">
    <subcellularLocation>
        <location evidence="1">Membrane</location>
        <topology evidence="1">Multi-pass membrane protein</topology>
    </subcellularLocation>
</comment>
<feature type="domain" description="O-antigen ligase-related" evidence="6">
    <location>
        <begin position="276"/>
        <end position="402"/>
    </location>
</feature>
<accession>A0ABS4ZCV6</accession>
<organism evidence="7 8">
    <name type="scientific">Microlunatus capsulatus</name>
    <dbReference type="NCBI Taxonomy" id="99117"/>
    <lineage>
        <taxon>Bacteria</taxon>
        <taxon>Bacillati</taxon>
        <taxon>Actinomycetota</taxon>
        <taxon>Actinomycetes</taxon>
        <taxon>Propionibacteriales</taxon>
        <taxon>Propionibacteriaceae</taxon>
        <taxon>Microlunatus</taxon>
    </lineage>
</organism>
<dbReference type="GO" id="GO:0016874">
    <property type="term" value="F:ligase activity"/>
    <property type="evidence" value="ECO:0007669"/>
    <property type="project" value="UniProtKB-KW"/>
</dbReference>
<dbReference type="Proteomes" id="UP000758168">
    <property type="component" value="Unassembled WGS sequence"/>
</dbReference>
<sequence>MTDALRTEGSGPLGATVSWAAARRAGLVRSWKDGSLSIPARVFVVVYVFLLFCIPSQLVIRPLGAPGTPANLWGILALLWWLLATLGGRNPVRGFTPTRVSVGLLVGAVLASYVAGNAAGWYSPADIRQSTDELWTLVAVPADQLNATMISAADRGLLSVAGWAGVVLLASEGLRTSHELERVVGWVVGFGTFVAALGIVQYFTAYDIAALFTIPGLSANSDFGEVVSRSVLNRVSSTAVHPIEFGVLLAGVFLLALHRSLFAANRSWILRWLPTLVIGTALPMSVSRSAILALALACAVVFVGWPARWRIRGLLLAPLAVVGMRLVAPGLVGTIRSLFGNLGDDPSVTGRTADYSAVLGLYTEHPLLGRGLFTFVPRYYRILDNQMLMTLVELGAIGLAATLVFLGTGVYLARAARRRLTSERERHLALVLSASLVGVVLSYLTFDAWGFPMVAGSTFLLVGLAGAAHRLSLEPPLGAVDARLPSPAAPVGGPS</sequence>
<protein>
    <submittedName>
        <fullName evidence="7">O-antigen ligase</fullName>
    </submittedName>
</protein>
<evidence type="ECO:0000313" key="7">
    <source>
        <dbReference type="EMBL" id="MBP2418565.1"/>
    </source>
</evidence>
<evidence type="ECO:0000259" key="6">
    <source>
        <dbReference type="Pfam" id="PF04932"/>
    </source>
</evidence>
<keyword evidence="7" id="KW-0436">Ligase</keyword>
<evidence type="ECO:0000256" key="2">
    <source>
        <dbReference type="ARBA" id="ARBA00022692"/>
    </source>
</evidence>
<evidence type="ECO:0000313" key="8">
    <source>
        <dbReference type="Proteomes" id="UP000758168"/>
    </source>
</evidence>
<reference evidence="7 8" key="1">
    <citation type="submission" date="2021-03" db="EMBL/GenBank/DDBJ databases">
        <title>Sequencing the genomes of 1000 actinobacteria strains.</title>
        <authorList>
            <person name="Klenk H.-P."/>
        </authorList>
    </citation>
    <scope>NUCLEOTIDE SEQUENCE [LARGE SCALE GENOMIC DNA]</scope>
    <source>
        <strain evidence="7 8">DSM 12936</strain>
    </source>
</reference>
<evidence type="ECO:0000256" key="4">
    <source>
        <dbReference type="ARBA" id="ARBA00023136"/>
    </source>
</evidence>
<evidence type="ECO:0000256" key="3">
    <source>
        <dbReference type="ARBA" id="ARBA00022989"/>
    </source>
</evidence>
<feature type="transmembrane region" description="Helical" evidence="5">
    <location>
        <begin position="290"/>
        <end position="307"/>
    </location>
</feature>
<feature type="transmembrane region" description="Helical" evidence="5">
    <location>
        <begin position="70"/>
        <end position="88"/>
    </location>
</feature>
<gene>
    <name evidence="7" type="ORF">JOF54_003487</name>
</gene>
<dbReference type="PANTHER" id="PTHR37422">
    <property type="entry name" value="TEICHURONIC ACID BIOSYNTHESIS PROTEIN TUAE"/>
    <property type="match status" value="1"/>
</dbReference>
<feature type="transmembrane region" description="Helical" evidence="5">
    <location>
        <begin position="152"/>
        <end position="171"/>
    </location>
</feature>
<feature type="transmembrane region" description="Helical" evidence="5">
    <location>
        <begin position="183"/>
        <end position="203"/>
    </location>
</feature>
<evidence type="ECO:0000256" key="5">
    <source>
        <dbReference type="SAM" id="Phobius"/>
    </source>
</evidence>